<dbReference type="SUPFAM" id="SSF51735">
    <property type="entry name" value="NAD(P)-binding Rossmann-fold domains"/>
    <property type="match status" value="1"/>
</dbReference>
<dbReference type="GO" id="GO:1902138">
    <property type="term" value="P:(-)-secoisolariciresinol biosynthetic process"/>
    <property type="evidence" value="ECO:0007669"/>
    <property type="project" value="UniProtKB-ARBA"/>
</dbReference>
<dbReference type="InterPro" id="IPR008030">
    <property type="entry name" value="NmrA-like"/>
</dbReference>
<dbReference type="InterPro" id="IPR036291">
    <property type="entry name" value="NAD(P)-bd_dom_sf"/>
</dbReference>
<proteinExistence type="inferred from homology"/>
<protein>
    <recommendedName>
        <fullName evidence="5">(+)-lariciresinol reductase</fullName>
        <ecNumber evidence="3">1.23.1.1</ecNumber>
        <ecNumber evidence="4">1.23.1.2</ecNumber>
    </recommendedName>
    <alternativeName>
        <fullName evidence="6">(+)-pinoresinol reductase</fullName>
    </alternativeName>
</protein>
<dbReference type="OrthoDB" id="419598at2759"/>
<dbReference type="Gene3D" id="3.90.25.10">
    <property type="entry name" value="UDP-galactose 4-epimerase, domain 1"/>
    <property type="match status" value="1"/>
</dbReference>
<evidence type="ECO:0000313" key="9">
    <source>
        <dbReference type="Proteomes" id="UP001085076"/>
    </source>
</evidence>
<dbReference type="InterPro" id="IPR050608">
    <property type="entry name" value="NmrA-type/Isoflavone_red_sf"/>
</dbReference>
<dbReference type="EMBL" id="JAGGNH010000009">
    <property type="protein sequence ID" value="KAJ0964385.1"/>
    <property type="molecule type" value="Genomic_DNA"/>
</dbReference>
<evidence type="ECO:0000256" key="3">
    <source>
        <dbReference type="ARBA" id="ARBA00038909"/>
    </source>
</evidence>
<dbReference type="Proteomes" id="UP001085076">
    <property type="component" value="Miscellaneous, Linkage group lg09"/>
</dbReference>
<evidence type="ECO:0000256" key="6">
    <source>
        <dbReference type="ARBA" id="ARBA00043173"/>
    </source>
</evidence>
<evidence type="ECO:0000256" key="1">
    <source>
        <dbReference type="ARBA" id="ARBA00005725"/>
    </source>
</evidence>
<name>A0A9D5C0T8_9LILI</name>
<dbReference type="Pfam" id="PF05368">
    <property type="entry name" value="NmrA"/>
    <property type="match status" value="1"/>
</dbReference>
<comment type="similarity">
    <text evidence="1">Belongs to the NmrA-type oxidoreductase family. Isoflavone reductase subfamily.</text>
</comment>
<dbReference type="PANTHER" id="PTHR43349">
    <property type="entry name" value="PINORESINOL REDUCTASE-RELATED"/>
    <property type="match status" value="1"/>
</dbReference>
<dbReference type="Gene3D" id="3.40.50.720">
    <property type="entry name" value="NAD(P)-binding Rossmann-like Domain"/>
    <property type="match status" value="1"/>
</dbReference>
<dbReference type="EC" id="1.23.1.1" evidence="3"/>
<organism evidence="8 9">
    <name type="scientific">Dioscorea zingiberensis</name>
    <dbReference type="NCBI Taxonomy" id="325984"/>
    <lineage>
        <taxon>Eukaryota</taxon>
        <taxon>Viridiplantae</taxon>
        <taxon>Streptophyta</taxon>
        <taxon>Embryophyta</taxon>
        <taxon>Tracheophyta</taxon>
        <taxon>Spermatophyta</taxon>
        <taxon>Magnoliopsida</taxon>
        <taxon>Liliopsida</taxon>
        <taxon>Dioscoreales</taxon>
        <taxon>Dioscoreaceae</taxon>
        <taxon>Dioscorea</taxon>
    </lineage>
</organism>
<evidence type="ECO:0000259" key="7">
    <source>
        <dbReference type="Pfam" id="PF05368"/>
    </source>
</evidence>
<dbReference type="PANTHER" id="PTHR43349:SF47">
    <property type="entry name" value="NMRA-LIKE DOMAIN-CONTAINING PROTEIN"/>
    <property type="match status" value="1"/>
</dbReference>
<evidence type="ECO:0000313" key="8">
    <source>
        <dbReference type="EMBL" id="KAJ0964385.1"/>
    </source>
</evidence>
<comment type="caution">
    <text evidence="8">The sequence shown here is derived from an EMBL/GenBank/DDBJ whole genome shotgun (WGS) entry which is preliminary data.</text>
</comment>
<dbReference type="GO" id="GO:1902125">
    <property type="term" value="P:(+)-pinoresinol catabolic process"/>
    <property type="evidence" value="ECO:0007669"/>
    <property type="project" value="UniProtKB-ARBA"/>
</dbReference>
<comment type="subunit">
    <text evidence="2">Dimer.</text>
</comment>
<keyword evidence="9" id="KW-1185">Reference proteome</keyword>
<feature type="domain" description="NmrA-like" evidence="7">
    <location>
        <begin position="6"/>
        <end position="175"/>
    </location>
</feature>
<dbReference type="GO" id="GO:0010284">
    <property type="term" value="F:lariciresinol reductase activity"/>
    <property type="evidence" value="ECO:0007669"/>
    <property type="project" value="UniProtKB-EC"/>
</dbReference>
<reference evidence="8" key="1">
    <citation type="submission" date="2021-03" db="EMBL/GenBank/DDBJ databases">
        <authorList>
            <person name="Li Z."/>
            <person name="Yang C."/>
        </authorList>
    </citation>
    <scope>NUCLEOTIDE SEQUENCE</scope>
    <source>
        <strain evidence="8">Dzin_1.0</strain>
        <tissue evidence="8">Leaf</tissue>
    </source>
</reference>
<evidence type="ECO:0000256" key="5">
    <source>
        <dbReference type="ARBA" id="ARBA00042771"/>
    </source>
</evidence>
<dbReference type="AlphaFoldDB" id="A0A9D5C0T8"/>
<dbReference type="GO" id="GO:0010283">
    <property type="term" value="F:pinoresinol reductase activity"/>
    <property type="evidence" value="ECO:0007669"/>
    <property type="project" value="UniProtKB-EC"/>
</dbReference>
<sequence length="248" mass="27274">MDEKSSSRVLVVGGTGYLGKRLVKASLANGHPTFVLHRPEVGVDIDKIQMLLSFKEQGAKLVQASFSDHQSLVDAVKQVDVVICAISGVHIRSHQILLQLNLVQAIKEAAGNIKRFIPSEFGTDPSRMMDAIAPGRVTFEDKMSVRKAIEEAGIPFTYVTANCFAGYFVGGLCQPGAIIPSNQHVSLLGHANAKGLEYAEQVGLGHYYHVCYEGCLTNFEIGDNEEEATKLYPEVNYVRVKDYLKRYL</sequence>
<reference evidence="8" key="2">
    <citation type="journal article" date="2022" name="Hortic Res">
        <title>The genome of Dioscorea zingiberensis sheds light on the biosynthesis, origin and evolution of the medicinally important diosgenin saponins.</title>
        <authorList>
            <person name="Li Y."/>
            <person name="Tan C."/>
            <person name="Li Z."/>
            <person name="Guo J."/>
            <person name="Li S."/>
            <person name="Chen X."/>
            <person name="Wang C."/>
            <person name="Dai X."/>
            <person name="Yang H."/>
            <person name="Song W."/>
            <person name="Hou L."/>
            <person name="Xu J."/>
            <person name="Tong Z."/>
            <person name="Xu A."/>
            <person name="Yuan X."/>
            <person name="Wang W."/>
            <person name="Yang Q."/>
            <person name="Chen L."/>
            <person name="Sun Z."/>
            <person name="Wang K."/>
            <person name="Pan B."/>
            <person name="Chen J."/>
            <person name="Bao Y."/>
            <person name="Liu F."/>
            <person name="Qi X."/>
            <person name="Gang D.R."/>
            <person name="Wen J."/>
            <person name="Li J."/>
        </authorList>
    </citation>
    <scope>NUCLEOTIDE SEQUENCE</scope>
    <source>
        <strain evidence="8">Dzin_1.0</strain>
    </source>
</reference>
<gene>
    <name evidence="8" type="ORF">J5N97_029507</name>
</gene>
<evidence type="ECO:0000256" key="4">
    <source>
        <dbReference type="ARBA" id="ARBA00038910"/>
    </source>
</evidence>
<dbReference type="EC" id="1.23.1.2" evidence="4"/>
<evidence type="ECO:0000256" key="2">
    <source>
        <dbReference type="ARBA" id="ARBA00011473"/>
    </source>
</evidence>
<accession>A0A9D5C0T8</accession>